<keyword evidence="1" id="KW-1133">Transmembrane helix</keyword>
<feature type="transmembrane region" description="Helical" evidence="1">
    <location>
        <begin position="317"/>
        <end position="337"/>
    </location>
</feature>
<feature type="transmembrane region" description="Helical" evidence="1">
    <location>
        <begin position="152"/>
        <end position="169"/>
    </location>
</feature>
<name>A0A1D3JU63_PSEVE</name>
<organism evidence="2 3">
    <name type="scientific">Pseudomonas veronii 1YdBTEX2</name>
    <dbReference type="NCBI Taxonomy" id="1295141"/>
    <lineage>
        <taxon>Bacteria</taxon>
        <taxon>Pseudomonadati</taxon>
        <taxon>Pseudomonadota</taxon>
        <taxon>Gammaproteobacteria</taxon>
        <taxon>Pseudomonadales</taxon>
        <taxon>Pseudomonadaceae</taxon>
        <taxon>Pseudomonas</taxon>
    </lineage>
</organism>
<feature type="transmembrane region" description="Helical" evidence="1">
    <location>
        <begin position="88"/>
        <end position="111"/>
    </location>
</feature>
<feature type="transmembrane region" description="Helical" evidence="1">
    <location>
        <begin position="175"/>
        <end position="193"/>
    </location>
</feature>
<evidence type="ECO:0000313" key="2">
    <source>
        <dbReference type="EMBL" id="SBW79608.1"/>
    </source>
</evidence>
<accession>A0A1D3JU63</accession>
<feature type="transmembrane region" description="Helical" evidence="1">
    <location>
        <begin position="117"/>
        <end position="140"/>
    </location>
</feature>
<feature type="transmembrane region" description="Helical" evidence="1">
    <location>
        <begin position="349"/>
        <end position="371"/>
    </location>
</feature>
<gene>
    <name evidence="2" type="ORF">PVE_R1G1722</name>
</gene>
<protein>
    <recommendedName>
        <fullName evidence="4">Polysaccharide biosynthesis protein</fullName>
    </recommendedName>
</protein>
<sequence>MIEMLKKYLFKLAGWSYLFFAGAASVVVALKGFAYAHFLSATQYAQINYYLLILGVGVLVVGSGVIIKCHSEMPLIVDDEDQLVDFVSSVKVVGVGFWMAGLVAGGVYGVASGAPLVIFLLSFIQVLVFFVFTVDLMVVKSRKQFVEYAKRLFYRNLLIATAGLCAAFFSSDATFAVASEVFVGLLLCIRSFVIWLKGLVFPRRAFVVDCLKFVPVTCVGAIMQYMDRIFAAYFMNVEEFSKFSYLSLVVMVGLSVQQLINARVITLLPAVCRVSPRDGFRYVFKISIFVSLLLLCSLVPLLWLLQSRWIAAKWFEAGPGLSAAFLMCTLLRAADFYSTYLLVMAKKNILLIIQLTMFVFFSAFSAVYGLFFSAGGVLIYMVFMCFGFFVLLMLLFFVSWRVSFVKKSS</sequence>
<keyword evidence="1" id="KW-0812">Transmembrane</keyword>
<evidence type="ECO:0000313" key="3">
    <source>
        <dbReference type="Proteomes" id="UP000245431"/>
    </source>
</evidence>
<evidence type="ECO:0000256" key="1">
    <source>
        <dbReference type="SAM" id="Phobius"/>
    </source>
</evidence>
<dbReference type="Proteomes" id="UP000245431">
    <property type="component" value="Chromosome PVE_r1"/>
</dbReference>
<keyword evidence="1" id="KW-0472">Membrane</keyword>
<evidence type="ECO:0008006" key="4">
    <source>
        <dbReference type="Google" id="ProtNLM"/>
    </source>
</evidence>
<dbReference type="AlphaFoldDB" id="A0A1D3JU63"/>
<feature type="transmembrane region" description="Helical" evidence="1">
    <location>
        <begin position="282"/>
        <end position="305"/>
    </location>
</feature>
<dbReference type="EMBL" id="LT599583">
    <property type="protein sequence ID" value="SBW79608.1"/>
    <property type="molecule type" value="Genomic_DNA"/>
</dbReference>
<feature type="transmembrane region" description="Helical" evidence="1">
    <location>
        <begin position="12"/>
        <end position="35"/>
    </location>
</feature>
<feature type="transmembrane region" description="Helical" evidence="1">
    <location>
        <begin position="377"/>
        <end position="400"/>
    </location>
</feature>
<reference evidence="3" key="1">
    <citation type="submission" date="2016-07" db="EMBL/GenBank/DDBJ databases">
        <authorList>
            <person name="Florea S."/>
            <person name="Webb J.S."/>
            <person name="Jaromczyk J."/>
            <person name="Schardl C.L."/>
        </authorList>
    </citation>
    <scope>NUCLEOTIDE SEQUENCE [LARGE SCALE GENOMIC DNA]</scope>
    <source>
        <strain evidence="3">1YdBTEX2</strain>
    </source>
</reference>
<proteinExistence type="predicted"/>
<feature type="transmembrane region" description="Helical" evidence="1">
    <location>
        <begin position="47"/>
        <end position="67"/>
    </location>
</feature>